<dbReference type="OrthoDB" id="833511at2"/>
<dbReference type="Proteomes" id="UP000192333">
    <property type="component" value="Chromosome I"/>
</dbReference>
<protein>
    <recommendedName>
        <fullName evidence="3">DUF4221 domain-containing protein</fullName>
    </recommendedName>
</protein>
<dbReference type="RefSeq" id="WP_084119212.1">
    <property type="nucleotide sequence ID" value="NZ_LT838813.1"/>
</dbReference>
<keyword evidence="2" id="KW-1185">Reference proteome</keyword>
<dbReference type="InterPro" id="IPR025316">
    <property type="entry name" value="DUF4221"/>
</dbReference>
<evidence type="ECO:0000313" key="2">
    <source>
        <dbReference type="Proteomes" id="UP000192333"/>
    </source>
</evidence>
<reference evidence="2" key="1">
    <citation type="submission" date="2017-04" db="EMBL/GenBank/DDBJ databases">
        <authorList>
            <person name="Varghese N."/>
            <person name="Submissions S."/>
        </authorList>
    </citation>
    <scope>NUCLEOTIDE SEQUENCE [LARGE SCALE GENOMIC DNA]</scope>
    <source>
        <strain evidence="2">DSM 16537</strain>
    </source>
</reference>
<dbReference type="EMBL" id="LT838813">
    <property type="protein sequence ID" value="SMD42405.1"/>
    <property type="molecule type" value="Genomic_DNA"/>
</dbReference>
<evidence type="ECO:0008006" key="3">
    <source>
        <dbReference type="Google" id="ProtNLM"/>
    </source>
</evidence>
<gene>
    <name evidence="1" type="ORF">SAMN00777080_0955</name>
</gene>
<dbReference type="Pfam" id="PF13970">
    <property type="entry name" value="DUF4221"/>
    <property type="match status" value="1"/>
</dbReference>
<accession>A0A1W2H0E6</accession>
<dbReference type="AlphaFoldDB" id="A0A1W2H0E6"/>
<name>A0A1W2H0E6_9BACT</name>
<proteinExistence type="predicted"/>
<organism evidence="1 2">
    <name type="scientific">Aquiflexum balticum DSM 16537</name>
    <dbReference type="NCBI Taxonomy" id="758820"/>
    <lineage>
        <taxon>Bacteria</taxon>
        <taxon>Pseudomonadati</taxon>
        <taxon>Bacteroidota</taxon>
        <taxon>Cytophagia</taxon>
        <taxon>Cytophagales</taxon>
        <taxon>Cyclobacteriaceae</taxon>
        <taxon>Aquiflexum</taxon>
    </lineage>
</organism>
<sequence>MKNHAIIFLSVLCFACGGNETETKMDFSNITFTMDTVVVDAGDEIINLKYGLWSSAMTEDKAFLYLWNMDESTLDKININELRLEEKIKYEIEGPDGVGAFVSWMNMLDNDRILMANFQEMGLFDMKGKKIKTYKLDKEKFIGDSLEDGESFNRKSIITDGGNVIYGLLGNWTNDNLSFAKVNFEDMEIKKYELPGIDELKDYSVALKSGQMMMISTTDKSLQRIGDRIILSNSAYAPIFVFDMKKDSVYQVNYTPQLTAAAKKGGYPKEVDSEKRFKEVMAEINSEINFQAPVWDEVNKRFYRFSYETIPGEITDEPMLESPEQKTISKVFLSIFDEDFNLIGESLVSQMTQIPNSVFVKDGKIWHYVNVDDELGFVRMAFD</sequence>
<evidence type="ECO:0000313" key="1">
    <source>
        <dbReference type="EMBL" id="SMD42405.1"/>
    </source>
</evidence>